<dbReference type="RefSeq" id="WP_253061338.1">
    <property type="nucleotide sequence ID" value="NZ_JAMXWM010000008.1"/>
</dbReference>
<comment type="caution">
    <text evidence="1">The sequence shown here is derived from an EMBL/GenBank/DDBJ whole genome shotgun (WGS) entry which is preliminary data.</text>
</comment>
<name>A0ABW5S3A3_9BACL</name>
<sequence length="143" mass="16493">MDIEHEKKIVKNFFRRELRQRLFYELTIPNKRSKIFGRLANDPNGVIDSKYLHPIPLKGDNDCSYILKKLIEKGALANQAAYIMCNLSPFDGEYISLKKAVEEMVYKGEPLIISCIPGKLAYFEGEEGFGPPPRYILERKQPI</sequence>
<dbReference type="Proteomes" id="UP001597399">
    <property type="component" value="Unassembled WGS sequence"/>
</dbReference>
<organism evidence="1 2">
    <name type="scientific">Sporolactobacillus shoreicorticis</name>
    <dbReference type="NCBI Taxonomy" id="1923877"/>
    <lineage>
        <taxon>Bacteria</taxon>
        <taxon>Bacillati</taxon>
        <taxon>Bacillota</taxon>
        <taxon>Bacilli</taxon>
        <taxon>Bacillales</taxon>
        <taxon>Sporolactobacillaceae</taxon>
        <taxon>Sporolactobacillus</taxon>
    </lineage>
</organism>
<accession>A0ABW5S3A3</accession>
<keyword evidence="2" id="KW-1185">Reference proteome</keyword>
<protein>
    <submittedName>
        <fullName evidence="1">Uncharacterized protein</fullName>
    </submittedName>
</protein>
<dbReference type="EMBL" id="JBHUMQ010000023">
    <property type="protein sequence ID" value="MFD2693829.1"/>
    <property type="molecule type" value="Genomic_DNA"/>
</dbReference>
<evidence type="ECO:0000313" key="1">
    <source>
        <dbReference type="EMBL" id="MFD2693829.1"/>
    </source>
</evidence>
<evidence type="ECO:0000313" key="2">
    <source>
        <dbReference type="Proteomes" id="UP001597399"/>
    </source>
</evidence>
<proteinExistence type="predicted"/>
<reference evidence="2" key="1">
    <citation type="journal article" date="2019" name="Int. J. Syst. Evol. Microbiol.">
        <title>The Global Catalogue of Microorganisms (GCM) 10K type strain sequencing project: providing services to taxonomists for standard genome sequencing and annotation.</title>
        <authorList>
            <consortium name="The Broad Institute Genomics Platform"/>
            <consortium name="The Broad Institute Genome Sequencing Center for Infectious Disease"/>
            <person name="Wu L."/>
            <person name="Ma J."/>
        </authorList>
    </citation>
    <scope>NUCLEOTIDE SEQUENCE [LARGE SCALE GENOMIC DNA]</scope>
    <source>
        <strain evidence="2">TISTR 2466</strain>
    </source>
</reference>
<gene>
    <name evidence="1" type="ORF">ACFSUE_09360</name>
</gene>